<dbReference type="InterPro" id="IPR002219">
    <property type="entry name" value="PKC_DAG/PE"/>
</dbReference>
<evidence type="ECO:0000313" key="7">
    <source>
        <dbReference type="Proteomes" id="UP000324897"/>
    </source>
</evidence>
<reference evidence="6 7" key="1">
    <citation type="journal article" date="2019" name="Sci. Rep.">
        <title>A high-quality genome of Eragrostis curvula grass provides insights into Poaceae evolution and supports new strategies to enhance forage quality.</title>
        <authorList>
            <person name="Carballo J."/>
            <person name="Santos B.A.C.M."/>
            <person name="Zappacosta D."/>
            <person name="Garbus I."/>
            <person name="Selva J.P."/>
            <person name="Gallo C.A."/>
            <person name="Diaz A."/>
            <person name="Albertini E."/>
            <person name="Caccamo M."/>
            <person name="Echenique V."/>
        </authorList>
    </citation>
    <scope>NUCLEOTIDE SEQUENCE [LARGE SCALE GENOMIC DNA]</scope>
    <source>
        <strain evidence="7">cv. Victoria</strain>
        <tissue evidence="6">Leaf</tissue>
    </source>
</reference>
<dbReference type="PROSITE" id="PS50081">
    <property type="entry name" value="ZF_DAG_PE_2"/>
    <property type="match status" value="2"/>
</dbReference>
<dbReference type="GO" id="GO:0046872">
    <property type="term" value="F:metal ion binding"/>
    <property type="evidence" value="ECO:0007669"/>
    <property type="project" value="UniProtKB-KW"/>
</dbReference>
<dbReference type="Gene3D" id="3.30.60.20">
    <property type="match status" value="2"/>
</dbReference>
<dbReference type="InterPro" id="IPR046349">
    <property type="entry name" value="C1-like_sf"/>
</dbReference>
<dbReference type="PANTHER" id="PTHR47841:SF2">
    <property type="entry name" value="OS07G0609800 PROTEIN"/>
    <property type="match status" value="1"/>
</dbReference>
<keyword evidence="7" id="KW-1185">Reference proteome</keyword>
<organism evidence="6 7">
    <name type="scientific">Eragrostis curvula</name>
    <name type="common">weeping love grass</name>
    <dbReference type="NCBI Taxonomy" id="38414"/>
    <lineage>
        <taxon>Eukaryota</taxon>
        <taxon>Viridiplantae</taxon>
        <taxon>Streptophyta</taxon>
        <taxon>Embryophyta</taxon>
        <taxon>Tracheophyta</taxon>
        <taxon>Spermatophyta</taxon>
        <taxon>Magnoliopsida</taxon>
        <taxon>Liliopsida</taxon>
        <taxon>Poales</taxon>
        <taxon>Poaceae</taxon>
        <taxon>PACMAD clade</taxon>
        <taxon>Chloridoideae</taxon>
        <taxon>Eragrostideae</taxon>
        <taxon>Eragrostidinae</taxon>
        <taxon>Eragrostis</taxon>
    </lineage>
</organism>
<feature type="domain" description="Phorbol-ester/DAG-type" evidence="5">
    <location>
        <begin position="71"/>
        <end position="120"/>
    </location>
</feature>
<dbReference type="EMBL" id="RWGY01000007">
    <property type="protein sequence ID" value="TVU37981.1"/>
    <property type="molecule type" value="Genomic_DNA"/>
</dbReference>
<gene>
    <name evidence="6" type="ORF">EJB05_11328</name>
</gene>
<dbReference type="AlphaFoldDB" id="A0A5J9VQX7"/>
<comment type="caution">
    <text evidence="6">The sequence shown here is derived from an EMBL/GenBank/DDBJ whole genome shotgun (WGS) entry which is preliminary data.</text>
</comment>
<feature type="region of interest" description="Disordered" evidence="4">
    <location>
        <begin position="118"/>
        <end position="158"/>
    </location>
</feature>
<keyword evidence="3" id="KW-0862">Zinc</keyword>
<dbReference type="InterPro" id="IPR004146">
    <property type="entry name" value="DC1"/>
</dbReference>
<accession>A0A5J9VQX7</accession>
<evidence type="ECO:0000259" key="5">
    <source>
        <dbReference type="PROSITE" id="PS50081"/>
    </source>
</evidence>
<dbReference type="Proteomes" id="UP000324897">
    <property type="component" value="Chromosome 4"/>
</dbReference>
<evidence type="ECO:0000256" key="1">
    <source>
        <dbReference type="ARBA" id="ARBA00022723"/>
    </source>
</evidence>
<evidence type="ECO:0000256" key="4">
    <source>
        <dbReference type="SAM" id="MobiDB-lite"/>
    </source>
</evidence>
<keyword evidence="2" id="KW-0677">Repeat</keyword>
<feature type="non-terminal residue" evidence="6">
    <location>
        <position position="1"/>
    </location>
</feature>
<proteinExistence type="predicted"/>
<evidence type="ECO:0000256" key="3">
    <source>
        <dbReference type="ARBA" id="ARBA00022833"/>
    </source>
</evidence>
<dbReference type="SUPFAM" id="SSF57889">
    <property type="entry name" value="Cysteine-rich domain"/>
    <property type="match status" value="2"/>
</dbReference>
<keyword evidence="1" id="KW-0479">Metal-binding</keyword>
<evidence type="ECO:0000256" key="2">
    <source>
        <dbReference type="ARBA" id="ARBA00022737"/>
    </source>
</evidence>
<feature type="domain" description="Phorbol-ester/DAG-type" evidence="5">
    <location>
        <begin position="15"/>
        <end position="64"/>
    </location>
</feature>
<evidence type="ECO:0000313" key="6">
    <source>
        <dbReference type="EMBL" id="TVU37981.1"/>
    </source>
</evidence>
<dbReference type="Gramene" id="TVU37981">
    <property type="protein sequence ID" value="TVU37981"/>
    <property type="gene ID" value="EJB05_11328"/>
</dbReference>
<sequence length="189" mass="20555">MEAASVTVKSTYHPQHLLVQSLYAGSSVYVCAACELRVTGTGYGCEECGFSIHEACIKLLDQSHALELHPQHELTLTRLDASRSCDLCKETSHAGRYLYRCVPCDYAVHPRCTKLVVAEQQQQPRKKPAPRGSGGTKNHRHQKPRGDGRHRHGTLAGGITGGASILAELFHGGRTALHAASKHQVPTVE</sequence>
<protein>
    <recommendedName>
        <fullName evidence="5">Phorbol-ester/DAG-type domain-containing protein</fullName>
    </recommendedName>
</protein>
<feature type="compositionally biased region" description="Basic residues" evidence="4">
    <location>
        <begin position="137"/>
        <end position="153"/>
    </location>
</feature>
<name>A0A5J9VQX7_9POAL</name>
<dbReference type="Pfam" id="PF03107">
    <property type="entry name" value="C1_2"/>
    <property type="match status" value="2"/>
</dbReference>
<dbReference type="OrthoDB" id="1906545at2759"/>
<dbReference type="PANTHER" id="PTHR47841">
    <property type="entry name" value="DIACYLGLYCEROL KINASE THETA-LIKE-RELATED"/>
    <property type="match status" value="1"/>
</dbReference>